<feature type="chain" id="PRO_5032620275" evidence="1">
    <location>
        <begin position="28"/>
        <end position="76"/>
    </location>
</feature>
<keyword evidence="1" id="KW-0732">Signal</keyword>
<evidence type="ECO:0000313" key="2">
    <source>
        <dbReference type="EMBL" id="MBB5135093.1"/>
    </source>
</evidence>
<dbReference type="AlphaFoldDB" id="A0A840PAY1"/>
<dbReference type="Proteomes" id="UP000578449">
    <property type="component" value="Unassembled WGS sequence"/>
</dbReference>
<organism evidence="2 3">
    <name type="scientific">Thermocatellispora tengchongensis</name>
    <dbReference type="NCBI Taxonomy" id="1073253"/>
    <lineage>
        <taxon>Bacteria</taxon>
        <taxon>Bacillati</taxon>
        <taxon>Actinomycetota</taxon>
        <taxon>Actinomycetes</taxon>
        <taxon>Streptosporangiales</taxon>
        <taxon>Streptosporangiaceae</taxon>
        <taxon>Thermocatellispora</taxon>
    </lineage>
</organism>
<evidence type="ECO:0000256" key="1">
    <source>
        <dbReference type="SAM" id="SignalP"/>
    </source>
</evidence>
<protein>
    <submittedName>
        <fullName evidence="2">Uncharacterized protein</fullName>
    </submittedName>
</protein>
<reference evidence="2 3" key="1">
    <citation type="submission" date="2020-08" db="EMBL/GenBank/DDBJ databases">
        <title>Genomic Encyclopedia of Type Strains, Phase IV (KMG-IV): sequencing the most valuable type-strain genomes for metagenomic binning, comparative biology and taxonomic classification.</title>
        <authorList>
            <person name="Goeker M."/>
        </authorList>
    </citation>
    <scope>NUCLEOTIDE SEQUENCE [LARGE SCALE GENOMIC DNA]</scope>
    <source>
        <strain evidence="2 3">DSM 45615</strain>
    </source>
</reference>
<proteinExistence type="predicted"/>
<dbReference type="RefSeq" id="WP_185052060.1">
    <property type="nucleotide sequence ID" value="NZ_BAABIX010000042.1"/>
</dbReference>
<evidence type="ECO:0000313" key="3">
    <source>
        <dbReference type="Proteomes" id="UP000578449"/>
    </source>
</evidence>
<name>A0A840PAY1_9ACTN</name>
<keyword evidence="3" id="KW-1185">Reference proteome</keyword>
<dbReference type="EMBL" id="JACHGN010000010">
    <property type="protein sequence ID" value="MBB5135093.1"/>
    <property type="molecule type" value="Genomic_DNA"/>
</dbReference>
<accession>A0A840PAY1</accession>
<gene>
    <name evidence="2" type="ORF">HNP84_004829</name>
</gene>
<sequence>MRKVRALLVSALLATGLLWAAAAPAHAEPTIRYVYVYYSDCLYGGQFGINAGWWTSFSCVYQTWPGSTEGRYFLYA</sequence>
<comment type="caution">
    <text evidence="2">The sequence shown here is derived from an EMBL/GenBank/DDBJ whole genome shotgun (WGS) entry which is preliminary data.</text>
</comment>
<feature type="signal peptide" evidence="1">
    <location>
        <begin position="1"/>
        <end position="27"/>
    </location>
</feature>